<accession>A0A0L0G3N8</accession>
<organism evidence="1 2">
    <name type="scientific">Sphaeroforma arctica JP610</name>
    <dbReference type="NCBI Taxonomy" id="667725"/>
    <lineage>
        <taxon>Eukaryota</taxon>
        <taxon>Ichthyosporea</taxon>
        <taxon>Ichthyophonida</taxon>
        <taxon>Sphaeroforma</taxon>
    </lineage>
</organism>
<dbReference type="EMBL" id="KQ241813">
    <property type="protein sequence ID" value="KNC83722.1"/>
    <property type="molecule type" value="Genomic_DNA"/>
</dbReference>
<dbReference type="AlphaFoldDB" id="A0A0L0G3N8"/>
<evidence type="ECO:0000313" key="2">
    <source>
        <dbReference type="Proteomes" id="UP000054560"/>
    </source>
</evidence>
<sequence length="74" mass="8490">YDFQALPDEPEYIPGYTMDELEDVQELSLTHLSLPLLENAIEIYESTRDPSFLVNTIRTVFASPQCLGMSFRCD</sequence>
<feature type="non-terminal residue" evidence="1">
    <location>
        <position position="1"/>
    </location>
</feature>
<name>A0A0L0G3N8_9EUKA</name>
<gene>
    <name evidence="1" type="ORF">SARC_04027</name>
</gene>
<dbReference type="Proteomes" id="UP000054560">
    <property type="component" value="Unassembled WGS sequence"/>
</dbReference>
<evidence type="ECO:0000313" key="1">
    <source>
        <dbReference type="EMBL" id="KNC83722.1"/>
    </source>
</evidence>
<reference evidence="1 2" key="1">
    <citation type="submission" date="2011-02" db="EMBL/GenBank/DDBJ databases">
        <title>The Genome Sequence of Sphaeroforma arctica JP610.</title>
        <authorList>
            <consortium name="The Broad Institute Genome Sequencing Platform"/>
            <person name="Russ C."/>
            <person name="Cuomo C."/>
            <person name="Young S.K."/>
            <person name="Zeng Q."/>
            <person name="Gargeya S."/>
            <person name="Alvarado L."/>
            <person name="Berlin A."/>
            <person name="Chapman S.B."/>
            <person name="Chen Z."/>
            <person name="Freedman E."/>
            <person name="Gellesch M."/>
            <person name="Goldberg J."/>
            <person name="Griggs A."/>
            <person name="Gujja S."/>
            <person name="Heilman E."/>
            <person name="Heiman D."/>
            <person name="Howarth C."/>
            <person name="Mehta T."/>
            <person name="Neiman D."/>
            <person name="Pearson M."/>
            <person name="Roberts A."/>
            <person name="Saif S."/>
            <person name="Shea T."/>
            <person name="Shenoy N."/>
            <person name="Sisk P."/>
            <person name="Stolte C."/>
            <person name="Sykes S."/>
            <person name="White J."/>
            <person name="Yandava C."/>
            <person name="Burger G."/>
            <person name="Gray M.W."/>
            <person name="Holland P.W.H."/>
            <person name="King N."/>
            <person name="Lang F.B.F."/>
            <person name="Roger A.J."/>
            <person name="Ruiz-Trillo I."/>
            <person name="Haas B."/>
            <person name="Nusbaum C."/>
            <person name="Birren B."/>
        </authorList>
    </citation>
    <scope>NUCLEOTIDE SEQUENCE [LARGE SCALE GENOMIC DNA]</scope>
    <source>
        <strain evidence="1 2">JP610</strain>
    </source>
</reference>
<keyword evidence="2" id="KW-1185">Reference proteome</keyword>
<dbReference type="STRING" id="667725.A0A0L0G3N8"/>
<proteinExistence type="predicted"/>
<dbReference type="RefSeq" id="XP_014157624.1">
    <property type="nucleotide sequence ID" value="XM_014302149.1"/>
</dbReference>
<dbReference type="GeneID" id="25904531"/>
<protein>
    <submittedName>
        <fullName evidence="1">Uncharacterized protein</fullName>
    </submittedName>
</protein>